<keyword evidence="6" id="KW-1185">Reference proteome</keyword>
<reference evidence="5" key="2">
    <citation type="submission" date="2020-11" db="EMBL/GenBank/DDBJ databases">
        <authorList>
            <person name="McCartney M.A."/>
            <person name="Auch B."/>
            <person name="Kono T."/>
            <person name="Mallez S."/>
            <person name="Becker A."/>
            <person name="Gohl D.M."/>
            <person name="Silverstein K.A.T."/>
            <person name="Koren S."/>
            <person name="Bechman K.B."/>
            <person name="Herman A."/>
            <person name="Abrahante J.E."/>
            <person name="Garbe J."/>
        </authorList>
    </citation>
    <scope>NUCLEOTIDE SEQUENCE</scope>
    <source>
        <strain evidence="5">Duluth1</strain>
        <tissue evidence="5">Whole animal</tissue>
    </source>
</reference>
<evidence type="ECO:0000256" key="2">
    <source>
        <dbReference type="ARBA" id="ARBA00023043"/>
    </source>
</evidence>
<dbReference type="OrthoDB" id="20727at2759"/>
<dbReference type="EMBL" id="JAIWYP010000008">
    <property type="protein sequence ID" value="KAH3780261.1"/>
    <property type="molecule type" value="Genomic_DNA"/>
</dbReference>
<feature type="repeat" description="ANK" evidence="3">
    <location>
        <begin position="223"/>
        <end position="255"/>
    </location>
</feature>
<feature type="repeat" description="ANK" evidence="3">
    <location>
        <begin position="152"/>
        <end position="184"/>
    </location>
</feature>
<evidence type="ECO:0000256" key="4">
    <source>
        <dbReference type="SAM" id="MobiDB-lite"/>
    </source>
</evidence>
<accession>A0A9D4ILN3</accession>
<dbReference type="InterPro" id="IPR002110">
    <property type="entry name" value="Ankyrin_rpt"/>
</dbReference>
<sequence length="347" mass="38745">MASDRASMGLDMDSDIEQDNLPSMVMLGNIRLDHRYNKDTTLYVESSGQHTKQSKDMRLSRLEIEIETFSNININATDTPLFEELLDTSSEEAQDEIDEAENVLPPIKDDEGDTPIHLAVICNYATSLIIELWIKLLATVYDLDMLNHQNNQRQTPLHLAVLTKCYSTVQLLVDLEANPKLQDSKLRTAAHIACERSDIKSLSILCHSQVASPSGWLGIYDSNGQTCLHIAVRKGDRELVQILLDNGVDINAPDRKSGRTALHFAVESGDTHMITCLLRNPGLRVDAQTFSGEVPLQLAYGRTDIHRKANVIEVLRRSCITDDSFTYSDDDDDGEDDNAGDSDEENE</sequence>
<evidence type="ECO:0000256" key="1">
    <source>
        <dbReference type="ARBA" id="ARBA00022737"/>
    </source>
</evidence>
<dbReference type="PANTHER" id="PTHR46680:SF2">
    <property type="entry name" value="NF-KAPPA-B INHIBITOR ZETA"/>
    <property type="match status" value="1"/>
</dbReference>
<reference evidence="5" key="1">
    <citation type="journal article" date="2019" name="bioRxiv">
        <title>The Genome of the Zebra Mussel, Dreissena polymorpha: A Resource for Invasive Species Research.</title>
        <authorList>
            <person name="McCartney M.A."/>
            <person name="Auch B."/>
            <person name="Kono T."/>
            <person name="Mallez S."/>
            <person name="Zhang Y."/>
            <person name="Obille A."/>
            <person name="Becker A."/>
            <person name="Abrahante J.E."/>
            <person name="Garbe J."/>
            <person name="Badalamenti J.P."/>
            <person name="Herman A."/>
            <person name="Mangelson H."/>
            <person name="Liachko I."/>
            <person name="Sullivan S."/>
            <person name="Sone E.D."/>
            <person name="Koren S."/>
            <person name="Silverstein K.A.T."/>
            <person name="Beckman K.B."/>
            <person name="Gohl D.M."/>
        </authorList>
    </citation>
    <scope>NUCLEOTIDE SEQUENCE</scope>
    <source>
        <strain evidence="5">Duluth1</strain>
        <tissue evidence="5">Whole animal</tissue>
    </source>
</reference>
<dbReference type="InterPro" id="IPR036770">
    <property type="entry name" value="Ankyrin_rpt-contain_sf"/>
</dbReference>
<dbReference type="Pfam" id="PF12796">
    <property type="entry name" value="Ank_2"/>
    <property type="match status" value="1"/>
</dbReference>
<feature type="compositionally biased region" description="Acidic residues" evidence="4">
    <location>
        <begin position="328"/>
        <end position="347"/>
    </location>
</feature>
<dbReference type="SUPFAM" id="SSF48403">
    <property type="entry name" value="Ankyrin repeat"/>
    <property type="match status" value="1"/>
</dbReference>
<keyword evidence="1" id="KW-0677">Repeat</keyword>
<dbReference type="Gene3D" id="1.25.40.20">
    <property type="entry name" value="Ankyrin repeat-containing domain"/>
    <property type="match status" value="1"/>
</dbReference>
<dbReference type="PANTHER" id="PTHR46680">
    <property type="entry name" value="NF-KAPPA-B INHIBITOR ALPHA"/>
    <property type="match status" value="1"/>
</dbReference>
<dbReference type="SMART" id="SM00248">
    <property type="entry name" value="ANK"/>
    <property type="match status" value="5"/>
</dbReference>
<dbReference type="PROSITE" id="PS50088">
    <property type="entry name" value="ANK_REPEAT"/>
    <property type="match status" value="3"/>
</dbReference>
<dbReference type="PROSITE" id="PS50297">
    <property type="entry name" value="ANK_REP_REGION"/>
    <property type="match status" value="2"/>
</dbReference>
<organism evidence="5 6">
    <name type="scientific">Dreissena polymorpha</name>
    <name type="common">Zebra mussel</name>
    <name type="synonym">Mytilus polymorpha</name>
    <dbReference type="NCBI Taxonomy" id="45954"/>
    <lineage>
        <taxon>Eukaryota</taxon>
        <taxon>Metazoa</taxon>
        <taxon>Spiralia</taxon>
        <taxon>Lophotrochozoa</taxon>
        <taxon>Mollusca</taxon>
        <taxon>Bivalvia</taxon>
        <taxon>Autobranchia</taxon>
        <taxon>Heteroconchia</taxon>
        <taxon>Euheterodonta</taxon>
        <taxon>Imparidentia</taxon>
        <taxon>Neoheterodontei</taxon>
        <taxon>Myida</taxon>
        <taxon>Dreissenoidea</taxon>
        <taxon>Dreissenidae</taxon>
        <taxon>Dreissena</taxon>
    </lineage>
</organism>
<protein>
    <submittedName>
        <fullName evidence="5">Uncharacterized protein</fullName>
    </submittedName>
</protein>
<proteinExistence type="predicted"/>
<evidence type="ECO:0000313" key="5">
    <source>
        <dbReference type="EMBL" id="KAH3780261.1"/>
    </source>
</evidence>
<comment type="caution">
    <text evidence="5">The sequence shown here is derived from an EMBL/GenBank/DDBJ whole genome shotgun (WGS) entry which is preliminary data.</text>
</comment>
<evidence type="ECO:0000313" key="6">
    <source>
        <dbReference type="Proteomes" id="UP000828390"/>
    </source>
</evidence>
<dbReference type="InterPro" id="IPR051070">
    <property type="entry name" value="NF-kappa-B_inhibitor"/>
</dbReference>
<feature type="region of interest" description="Disordered" evidence="4">
    <location>
        <begin position="325"/>
        <end position="347"/>
    </location>
</feature>
<feature type="repeat" description="ANK" evidence="3">
    <location>
        <begin position="257"/>
        <end position="290"/>
    </location>
</feature>
<name>A0A9D4ILN3_DREPO</name>
<dbReference type="GO" id="GO:0071356">
    <property type="term" value="P:cellular response to tumor necrosis factor"/>
    <property type="evidence" value="ECO:0007669"/>
    <property type="project" value="TreeGrafter"/>
</dbReference>
<keyword evidence="2 3" id="KW-0040">ANK repeat</keyword>
<dbReference type="Pfam" id="PF00023">
    <property type="entry name" value="Ank"/>
    <property type="match status" value="1"/>
</dbReference>
<evidence type="ECO:0000256" key="3">
    <source>
        <dbReference type="PROSITE-ProRule" id="PRU00023"/>
    </source>
</evidence>
<dbReference type="Proteomes" id="UP000828390">
    <property type="component" value="Unassembled WGS sequence"/>
</dbReference>
<dbReference type="AlphaFoldDB" id="A0A9D4ILN3"/>
<gene>
    <name evidence="5" type="ORF">DPMN_158073</name>
</gene>
<dbReference type="GO" id="GO:0005829">
    <property type="term" value="C:cytosol"/>
    <property type="evidence" value="ECO:0007669"/>
    <property type="project" value="TreeGrafter"/>
</dbReference>
<dbReference type="GO" id="GO:0051059">
    <property type="term" value="F:NF-kappaB binding"/>
    <property type="evidence" value="ECO:0007669"/>
    <property type="project" value="TreeGrafter"/>
</dbReference>